<dbReference type="Proteomes" id="UP001567538">
    <property type="component" value="Unassembled WGS sequence"/>
</dbReference>
<evidence type="ECO:0000313" key="1">
    <source>
        <dbReference type="EMBL" id="KAL1556772.1"/>
    </source>
</evidence>
<dbReference type="AlphaFoldDB" id="A0ABD1HKD9"/>
<evidence type="ECO:0000313" key="2">
    <source>
        <dbReference type="Proteomes" id="UP001567538"/>
    </source>
</evidence>
<name>A0ABD1HKD9_SALDI</name>
<accession>A0ABD1HKD9</accession>
<sequence length="75" mass="8805">MWERELVYSLFFHELIELLNVFGALHRHSGPPMESVDLFRVAATGIGSVGYYKKLFMRHGSTIIYSELRRREMSQ</sequence>
<organism evidence="1 2">
    <name type="scientific">Salvia divinorum</name>
    <name type="common">Maria pastora</name>
    <name type="synonym">Diviner's sage</name>
    <dbReference type="NCBI Taxonomy" id="28513"/>
    <lineage>
        <taxon>Eukaryota</taxon>
        <taxon>Viridiplantae</taxon>
        <taxon>Streptophyta</taxon>
        <taxon>Embryophyta</taxon>
        <taxon>Tracheophyta</taxon>
        <taxon>Spermatophyta</taxon>
        <taxon>Magnoliopsida</taxon>
        <taxon>eudicotyledons</taxon>
        <taxon>Gunneridae</taxon>
        <taxon>Pentapetalae</taxon>
        <taxon>asterids</taxon>
        <taxon>lamiids</taxon>
        <taxon>Lamiales</taxon>
        <taxon>Lamiaceae</taxon>
        <taxon>Nepetoideae</taxon>
        <taxon>Mentheae</taxon>
        <taxon>Salviinae</taxon>
        <taxon>Salvia</taxon>
        <taxon>Salvia subgen. Calosphace</taxon>
    </lineage>
</organism>
<comment type="caution">
    <text evidence="1">The sequence shown here is derived from an EMBL/GenBank/DDBJ whole genome shotgun (WGS) entry which is preliminary data.</text>
</comment>
<dbReference type="EMBL" id="JBEAFC010000005">
    <property type="protein sequence ID" value="KAL1556772.1"/>
    <property type="molecule type" value="Genomic_DNA"/>
</dbReference>
<keyword evidence="2" id="KW-1185">Reference proteome</keyword>
<protein>
    <submittedName>
        <fullName evidence="1">Uncharacterized protein</fullName>
    </submittedName>
</protein>
<reference evidence="1 2" key="1">
    <citation type="submission" date="2024-06" db="EMBL/GenBank/DDBJ databases">
        <title>A chromosome level genome sequence of Diviner's sage (Salvia divinorum).</title>
        <authorList>
            <person name="Ford S.A."/>
            <person name="Ro D.-K."/>
            <person name="Ness R.W."/>
            <person name="Phillips M.A."/>
        </authorList>
    </citation>
    <scope>NUCLEOTIDE SEQUENCE [LARGE SCALE GENOMIC DNA]</scope>
    <source>
        <strain evidence="1">SAF-2024a</strain>
        <tissue evidence="1">Leaf</tissue>
    </source>
</reference>
<proteinExistence type="predicted"/>
<gene>
    <name evidence="1" type="ORF">AAHA92_12352</name>
</gene>